<evidence type="ECO:0000313" key="2">
    <source>
        <dbReference type="Proteomes" id="UP000027195"/>
    </source>
</evidence>
<accession>A0A067MZU9</accession>
<evidence type="ECO:0000313" key="1">
    <source>
        <dbReference type="EMBL" id="KDQ17056.1"/>
    </source>
</evidence>
<proteinExistence type="predicted"/>
<dbReference type="HOGENOM" id="CLU_1360208_0_0_1"/>
<dbReference type="AlphaFoldDB" id="A0A067MZU9"/>
<organism evidence="1 2">
    <name type="scientific">Botryobasidium botryosum (strain FD-172 SS1)</name>
    <dbReference type="NCBI Taxonomy" id="930990"/>
    <lineage>
        <taxon>Eukaryota</taxon>
        <taxon>Fungi</taxon>
        <taxon>Dikarya</taxon>
        <taxon>Basidiomycota</taxon>
        <taxon>Agaricomycotina</taxon>
        <taxon>Agaricomycetes</taxon>
        <taxon>Cantharellales</taxon>
        <taxon>Botryobasidiaceae</taxon>
        <taxon>Botryobasidium</taxon>
    </lineage>
</organism>
<gene>
    <name evidence="1" type="ORF">BOTBODRAFT_172653</name>
</gene>
<dbReference type="EMBL" id="KL198025">
    <property type="protein sequence ID" value="KDQ17056.1"/>
    <property type="molecule type" value="Genomic_DNA"/>
</dbReference>
<protein>
    <submittedName>
        <fullName evidence="1">Uncharacterized protein</fullName>
    </submittedName>
</protein>
<reference evidence="2" key="1">
    <citation type="journal article" date="2014" name="Proc. Natl. Acad. Sci. U.S.A.">
        <title>Extensive sampling of basidiomycete genomes demonstrates inadequacy of the white-rot/brown-rot paradigm for wood decay fungi.</title>
        <authorList>
            <person name="Riley R."/>
            <person name="Salamov A.A."/>
            <person name="Brown D.W."/>
            <person name="Nagy L.G."/>
            <person name="Floudas D."/>
            <person name="Held B.W."/>
            <person name="Levasseur A."/>
            <person name="Lombard V."/>
            <person name="Morin E."/>
            <person name="Otillar R."/>
            <person name="Lindquist E.A."/>
            <person name="Sun H."/>
            <person name="LaButti K.M."/>
            <person name="Schmutz J."/>
            <person name="Jabbour D."/>
            <person name="Luo H."/>
            <person name="Baker S.E."/>
            <person name="Pisabarro A.G."/>
            <person name="Walton J.D."/>
            <person name="Blanchette R.A."/>
            <person name="Henrissat B."/>
            <person name="Martin F."/>
            <person name="Cullen D."/>
            <person name="Hibbett D.S."/>
            <person name="Grigoriev I.V."/>
        </authorList>
    </citation>
    <scope>NUCLEOTIDE SEQUENCE [LARGE SCALE GENOMIC DNA]</scope>
    <source>
        <strain evidence="2">FD-172 SS1</strain>
    </source>
</reference>
<keyword evidence="2" id="KW-1185">Reference proteome</keyword>
<sequence length="201" mass="21858">MPLSYPRHPRRILISPITPHHPLHIPTSPKGAISWTSVQQRDSSTPSFPCILVASTASTSPSPPSSPSQLPYCAPRPLLRLYRSAKRNNSNNTGDYIIHTDSGSQHARVPTIPLAPHRFPRAIVGLTTPRHHPCVLTPIVILTSPSPHSRHHRSHYGLITSAASPTIFILVASVCEGLSPSKVCLVDAHTSQQHAYCTHAC</sequence>
<dbReference type="InParanoid" id="A0A067MZU9"/>
<name>A0A067MZU9_BOTB1</name>
<dbReference type="Proteomes" id="UP000027195">
    <property type="component" value="Unassembled WGS sequence"/>
</dbReference>